<dbReference type="RefSeq" id="WP_190948848.1">
    <property type="nucleotide sequence ID" value="NZ_JACJTC010000004.1"/>
</dbReference>
<organism evidence="2 3">
    <name type="scientific">Nostoc punctiforme FACHB-252</name>
    <dbReference type="NCBI Taxonomy" id="1357509"/>
    <lineage>
        <taxon>Bacteria</taxon>
        <taxon>Bacillati</taxon>
        <taxon>Cyanobacteriota</taxon>
        <taxon>Cyanophyceae</taxon>
        <taxon>Nostocales</taxon>
        <taxon>Nostocaceae</taxon>
        <taxon>Nostoc</taxon>
    </lineage>
</organism>
<dbReference type="InterPro" id="IPR036322">
    <property type="entry name" value="WD40_repeat_dom_sf"/>
</dbReference>
<accession>A0ABR8H6I4</accession>
<dbReference type="Proteomes" id="UP000606396">
    <property type="component" value="Unassembled WGS sequence"/>
</dbReference>
<dbReference type="CDD" id="cd05819">
    <property type="entry name" value="NHL"/>
    <property type="match status" value="1"/>
</dbReference>
<feature type="domain" description="Dystroglycan-type cadherin-like" evidence="1">
    <location>
        <begin position="610"/>
        <end position="710"/>
    </location>
</feature>
<dbReference type="PANTHER" id="PTHR42754:SF1">
    <property type="entry name" value="LIPOPROTEIN"/>
    <property type="match status" value="1"/>
</dbReference>
<dbReference type="Pfam" id="PF17164">
    <property type="entry name" value="DUF5122"/>
    <property type="match status" value="7"/>
</dbReference>
<gene>
    <name evidence="2" type="ORF">H6G94_06935</name>
</gene>
<dbReference type="Gene3D" id="2.80.10.50">
    <property type="match status" value="3"/>
</dbReference>
<evidence type="ECO:0000313" key="2">
    <source>
        <dbReference type="EMBL" id="MBD2611003.1"/>
    </source>
</evidence>
<dbReference type="SMART" id="SM00736">
    <property type="entry name" value="CADG"/>
    <property type="match status" value="1"/>
</dbReference>
<dbReference type="Pfam" id="PF14252">
    <property type="entry name" value="DUF4347"/>
    <property type="match status" value="1"/>
</dbReference>
<dbReference type="Pfam" id="PF05345">
    <property type="entry name" value="He_PIG"/>
    <property type="match status" value="1"/>
</dbReference>
<dbReference type="Pfam" id="PF13448">
    <property type="entry name" value="DUF4114"/>
    <property type="match status" value="1"/>
</dbReference>
<sequence>MTASFTNATNFLAGITATSADMEGDRAVDLVAGNYIQPASQLVFIDSQLENYQNLVSGVLPNLTVVVLDANQDGIEQISQVLALHQQVSSLHIVSHGAPGRLYLGNSQLSYETLHRYSWQLMGWANALTADAQVLVYGCEVAQTQQGMAFVQQLSELTGAVVAASNHLIGSHTLGGNWKLNICTGAITSGLAFQEQVMTAYSSVLGKVILDTSFNTTGKVATDFNGNDEASYSIAVQDDGKILVAGYSNNGTDNDFAIVRYNSNGTLDTTFNTTGKVITDLNGNDDGSYSIAVQDNGKILVAGYSNNGTDDDFAIVRYNSDGTLDTTFNTTGIVTTDLNGNNEGGNSIAIQSDGKILVAGYSNNGTDDDFAIVRYNSDGTLDTTFNTTGIVTTDFNGSNEAGNSVAIQSDGKILVAGYSNNGTNNDFAIVRYNSDGTLDTTFNTTGKVTTDFNGKDEGGYSITIQDDGKILVVGASNNGTDNDFAIARYNNDGSLDTTFNSTGKVTTDFNASNETANSVTVQDNGKILVAGYSNNGSNDDFAFARYNSDGTLDTTFNATGKVITDFNGNDEGGNSITIQDDGKILVAGVTNNDTDYDFAIARYSVNQSPELANEIQDREATEDSVFNFIIPNDTFSDADAGDILTYTATLENDQLLPTWLNFNPGTLTFSGTPTSQDIGSLNIKVTAKDIAGDEVSDVFTLAVAEKNSAPTNLIFSIISDDNDDDDDEQKIIGFFTSIDSNQDDKHTYSLVTGNGDSDNDAFIIEGNSLKIKSDITKSSYKIRVRTTDVGGLYFDKELDVNASSFGSTNIQITTIFQLVNITQNIFTVKSKDKGGKGKLSIKIKANKSKEVNELCVFNVDDDEGKIDGIAPGAEGYTKAALLRSKVIFCSLGNLPNGFNSDDLTSILEFESNTRLRFYMVSQTTTQTILSGKASFSNVVFSSSTNNSTEQEGFSLNFQNLVLTVQATNQEITLGTKLQGKKEGELIDLRSVTKSVKAEFKVHREAAFNNCVGFYQIADESGGIDTNNDGVADILVGQAGYAEAAVRQRVTGIDLTVTNQGTASHSGTFAAGSLFAPFIIVNGKPDAFLGDIRNNNPKVYFAFLGANADKKDHIRLLGNNTFGFEDLPNGGDRDYNDVIVQVKLTANAV</sequence>
<protein>
    <submittedName>
        <fullName evidence="2">DUF4347 domain-containing protein</fullName>
    </submittedName>
</protein>
<dbReference type="InterPro" id="IPR013783">
    <property type="entry name" value="Ig-like_fold"/>
</dbReference>
<reference evidence="2 3" key="1">
    <citation type="journal article" date="2020" name="ISME J.">
        <title>Comparative genomics reveals insights into cyanobacterial evolution and habitat adaptation.</title>
        <authorList>
            <person name="Chen M.Y."/>
            <person name="Teng W.K."/>
            <person name="Zhao L."/>
            <person name="Hu C.X."/>
            <person name="Zhou Y.K."/>
            <person name="Han B.P."/>
            <person name="Song L.R."/>
            <person name="Shu W.S."/>
        </authorList>
    </citation>
    <scope>NUCLEOTIDE SEQUENCE [LARGE SCALE GENOMIC DNA]</scope>
    <source>
        <strain evidence="2 3">FACHB-252</strain>
    </source>
</reference>
<dbReference type="InterPro" id="IPR025592">
    <property type="entry name" value="DUF4347"/>
</dbReference>
<keyword evidence="3" id="KW-1185">Reference proteome</keyword>
<evidence type="ECO:0000259" key="1">
    <source>
        <dbReference type="SMART" id="SM00736"/>
    </source>
</evidence>
<dbReference type="SUPFAM" id="SSF49313">
    <property type="entry name" value="Cadherin-like"/>
    <property type="match status" value="1"/>
</dbReference>
<dbReference type="InterPro" id="IPR025193">
    <property type="entry name" value="DUF4114"/>
</dbReference>
<dbReference type="SUPFAM" id="SSF50978">
    <property type="entry name" value="WD40 repeat-like"/>
    <property type="match status" value="1"/>
</dbReference>
<dbReference type="InterPro" id="IPR015919">
    <property type="entry name" value="Cadherin-like_sf"/>
</dbReference>
<name>A0ABR8H6I4_NOSPU</name>
<evidence type="ECO:0000313" key="3">
    <source>
        <dbReference type="Proteomes" id="UP000606396"/>
    </source>
</evidence>
<dbReference type="InterPro" id="IPR006644">
    <property type="entry name" value="Cadg"/>
</dbReference>
<dbReference type="SUPFAM" id="SSF101898">
    <property type="entry name" value="NHL repeat"/>
    <property type="match status" value="1"/>
</dbReference>
<dbReference type="NCBIfam" id="TIGR02608">
    <property type="entry name" value="delta_60_rpt"/>
    <property type="match status" value="7"/>
</dbReference>
<proteinExistence type="predicted"/>
<dbReference type="PANTHER" id="PTHR42754">
    <property type="entry name" value="ENDOGLUCANASE"/>
    <property type="match status" value="1"/>
</dbReference>
<dbReference type="Gene3D" id="2.60.40.10">
    <property type="entry name" value="Immunoglobulins"/>
    <property type="match status" value="1"/>
</dbReference>
<comment type="caution">
    <text evidence="2">The sequence shown here is derived from an EMBL/GenBank/DDBJ whole genome shotgun (WGS) entry which is preliminary data.</text>
</comment>
<dbReference type="EMBL" id="JACJTC010000004">
    <property type="protein sequence ID" value="MBD2611003.1"/>
    <property type="molecule type" value="Genomic_DNA"/>
</dbReference>
<dbReference type="InterPro" id="IPR013431">
    <property type="entry name" value="Delta_60_rpt"/>
</dbReference>